<evidence type="ECO:0000313" key="3">
    <source>
        <dbReference type="Proteomes" id="UP000688137"/>
    </source>
</evidence>
<dbReference type="AlphaFoldDB" id="A0A8S1QN15"/>
<feature type="domain" description="TLDc" evidence="1">
    <location>
        <begin position="1"/>
        <end position="115"/>
    </location>
</feature>
<evidence type="ECO:0000313" key="2">
    <source>
        <dbReference type="EMBL" id="CAD8116501.1"/>
    </source>
</evidence>
<reference evidence="2" key="1">
    <citation type="submission" date="2021-01" db="EMBL/GenBank/DDBJ databases">
        <authorList>
            <consortium name="Genoscope - CEA"/>
            <person name="William W."/>
        </authorList>
    </citation>
    <scope>NUCLEOTIDE SEQUENCE</scope>
</reference>
<organism evidence="2 3">
    <name type="scientific">Paramecium primaurelia</name>
    <dbReference type="NCBI Taxonomy" id="5886"/>
    <lineage>
        <taxon>Eukaryota</taxon>
        <taxon>Sar</taxon>
        <taxon>Alveolata</taxon>
        <taxon>Ciliophora</taxon>
        <taxon>Intramacronucleata</taxon>
        <taxon>Oligohymenophorea</taxon>
        <taxon>Peniculida</taxon>
        <taxon>Parameciidae</taxon>
        <taxon>Paramecium</taxon>
    </lineage>
</organism>
<accession>A0A8S1QN15</accession>
<name>A0A8S1QN15_PARPR</name>
<gene>
    <name evidence="2" type="ORF">PPRIM_AZ9-3.1.T1730028</name>
</gene>
<keyword evidence="3" id="KW-1185">Reference proteome</keyword>
<dbReference type="EMBL" id="CAJJDM010000182">
    <property type="protein sequence ID" value="CAD8116501.1"/>
    <property type="molecule type" value="Genomic_DNA"/>
</dbReference>
<proteinExistence type="predicted"/>
<protein>
    <recommendedName>
        <fullName evidence="1">TLDc domain-containing protein</fullName>
    </recommendedName>
</protein>
<sequence length="179" mass="21192">MVFKSKSDYIFGAYSPCKWESTSSYKYVEDNTLSSFIFSQTHDQVYPLNQDQKQYAIYCYSKYYGPVFGQGCDIYINNNFTDGYSRLGHSYQFSQYKNLNDDPYLFGQNKPEIKESFDLDILKIIVVQQNDYNKKLNDITRITISLCINYQMDQHTTYLQVLFFISLKQKNLVMKTLIR</sequence>
<dbReference type="OMA" id="FYININF"/>
<dbReference type="InterPro" id="IPR006571">
    <property type="entry name" value="TLDc_dom"/>
</dbReference>
<evidence type="ECO:0000259" key="1">
    <source>
        <dbReference type="Pfam" id="PF07534"/>
    </source>
</evidence>
<dbReference type="Proteomes" id="UP000688137">
    <property type="component" value="Unassembled WGS sequence"/>
</dbReference>
<dbReference type="Pfam" id="PF07534">
    <property type="entry name" value="TLD"/>
    <property type="match status" value="1"/>
</dbReference>
<comment type="caution">
    <text evidence="2">The sequence shown here is derived from an EMBL/GenBank/DDBJ whole genome shotgun (WGS) entry which is preliminary data.</text>
</comment>